<reference evidence="2 3" key="1">
    <citation type="submission" date="2018-11" db="EMBL/GenBank/DDBJ databases">
        <title>Draft genome sequence of Gordonia sp. RS15-1S isolated from rice stems.</title>
        <authorList>
            <person name="Muangham S."/>
        </authorList>
    </citation>
    <scope>NUCLEOTIDE SEQUENCE [LARGE SCALE GENOMIC DNA]</scope>
    <source>
        <strain evidence="2 3">RS15-1S</strain>
    </source>
</reference>
<keyword evidence="3" id="KW-1185">Reference proteome</keyword>
<dbReference type="RefSeq" id="WP_123929355.1">
    <property type="nucleotide sequence ID" value="NZ_JBPSDP010000006.1"/>
</dbReference>
<dbReference type="Pfam" id="PF13302">
    <property type="entry name" value="Acetyltransf_3"/>
    <property type="match status" value="2"/>
</dbReference>
<dbReference type="SUPFAM" id="SSF55729">
    <property type="entry name" value="Acyl-CoA N-acyltransferases (Nat)"/>
    <property type="match status" value="2"/>
</dbReference>
<dbReference type="CDD" id="cd04301">
    <property type="entry name" value="NAT_SF"/>
    <property type="match status" value="1"/>
</dbReference>
<feature type="domain" description="N-acetyltransferase" evidence="1">
    <location>
        <begin position="201"/>
        <end position="366"/>
    </location>
</feature>
<name>A0A3N4GEF5_9ACTN</name>
<dbReference type="PROSITE" id="PS51186">
    <property type="entry name" value="GNAT"/>
    <property type="match status" value="2"/>
</dbReference>
<feature type="domain" description="N-acetyltransferase" evidence="1">
    <location>
        <begin position="22"/>
        <end position="172"/>
    </location>
</feature>
<comment type="caution">
    <text evidence="2">The sequence shown here is derived from an EMBL/GenBank/DDBJ whole genome shotgun (WGS) entry which is preliminary data.</text>
</comment>
<dbReference type="InterPro" id="IPR000182">
    <property type="entry name" value="GNAT_dom"/>
</dbReference>
<proteinExistence type="predicted"/>
<dbReference type="InterPro" id="IPR016181">
    <property type="entry name" value="Acyl_CoA_acyltransferase"/>
</dbReference>
<organism evidence="2 3">
    <name type="scientific">Gordonia oryzae</name>
    <dbReference type="NCBI Taxonomy" id="2487349"/>
    <lineage>
        <taxon>Bacteria</taxon>
        <taxon>Bacillati</taxon>
        <taxon>Actinomycetota</taxon>
        <taxon>Actinomycetes</taxon>
        <taxon>Mycobacteriales</taxon>
        <taxon>Gordoniaceae</taxon>
        <taxon>Gordonia</taxon>
    </lineage>
</organism>
<dbReference type="AlphaFoldDB" id="A0A3N4GEF5"/>
<sequence>MRAEGSRLSGTTEVPVCSDGVVTLRAHRSDDIDRVVGYATDPLTKRWTSMPSPYGRSDAERFIDGALRGWVDGDAMTWAIEHEGRCVGSVELRGPGRIVEAGFGLHPDARGAGLARRAVVLAMTYAAAERDVEVVRFHAAEGNLASLRVAHAAGFTLLARLPGWLEMNSRVVDAWCGRWHAGDDFAPTSRWHATTFDTERFRLRPLAEKDDERIRETLDDPISRKYLFERPDPLSVEDAARERTRKWWTAACGTTCTWAVADQATDDYMGDISIFAIDDVTGAEIGFYTHPASRGKGVLGEAFPAAVRHIFDVLDIRRLTMFAAASNAGSRALARNAGFAEFGTQPLAASSDGHIEDLVGYELLRENCTL</sequence>
<dbReference type="Gene3D" id="3.40.630.30">
    <property type="match status" value="2"/>
</dbReference>
<dbReference type="EMBL" id="RKMH01000007">
    <property type="protein sequence ID" value="RPA61122.1"/>
    <property type="molecule type" value="Genomic_DNA"/>
</dbReference>
<dbReference type="Proteomes" id="UP000267536">
    <property type="component" value="Unassembled WGS sequence"/>
</dbReference>
<evidence type="ECO:0000313" key="3">
    <source>
        <dbReference type="Proteomes" id="UP000267536"/>
    </source>
</evidence>
<dbReference type="GO" id="GO:0016747">
    <property type="term" value="F:acyltransferase activity, transferring groups other than amino-acyl groups"/>
    <property type="evidence" value="ECO:0007669"/>
    <property type="project" value="InterPro"/>
</dbReference>
<dbReference type="InterPro" id="IPR051531">
    <property type="entry name" value="N-acetyltransferase"/>
</dbReference>
<evidence type="ECO:0000313" key="2">
    <source>
        <dbReference type="EMBL" id="RPA61122.1"/>
    </source>
</evidence>
<gene>
    <name evidence="2" type="ORF">EF294_10810</name>
</gene>
<accession>A0A3N4GEF5</accession>
<protein>
    <submittedName>
        <fullName evidence="2">GNAT N-acetyltransferase</fullName>
    </submittedName>
</protein>
<dbReference type="OrthoDB" id="9795188at2"/>
<keyword evidence="2" id="KW-0808">Transferase</keyword>
<dbReference type="PANTHER" id="PTHR43792">
    <property type="entry name" value="GNAT FAMILY, PUTATIVE (AFU_ORTHOLOGUE AFUA_3G00765)-RELATED-RELATED"/>
    <property type="match status" value="1"/>
</dbReference>
<evidence type="ECO:0000259" key="1">
    <source>
        <dbReference type="PROSITE" id="PS51186"/>
    </source>
</evidence>